<feature type="region of interest" description="Disordered" evidence="1">
    <location>
        <begin position="46"/>
        <end position="67"/>
    </location>
</feature>
<dbReference type="EMBL" id="JACGWN010000142">
    <property type="protein sequence ID" value="KAL0386460.1"/>
    <property type="molecule type" value="Genomic_DNA"/>
</dbReference>
<reference evidence="2" key="2">
    <citation type="journal article" date="2024" name="Plant">
        <title>Genomic evolution and insights into agronomic trait innovations of Sesamum species.</title>
        <authorList>
            <person name="Miao H."/>
            <person name="Wang L."/>
            <person name="Qu L."/>
            <person name="Liu H."/>
            <person name="Sun Y."/>
            <person name="Le M."/>
            <person name="Wang Q."/>
            <person name="Wei S."/>
            <person name="Zheng Y."/>
            <person name="Lin W."/>
            <person name="Duan Y."/>
            <person name="Cao H."/>
            <person name="Xiong S."/>
            <person name="Wang X."/>
            <person name="Wei L."/>
            <person name="Li C."/>
            <person name="Ma Q."/>
            <person name="Ju M."/>
            <person name="Zhao R."/>
            <person name="Li G."/>
            <person name="Mu C."/>
            <person name="Tian Q."/>
            <person name="Mei H."/>
            <person name="Zhang T."/>
            <person name="Gao T."/>
            <person name="Zhang H."/>
        </authorList>
    </citation>
    <scope>NUCLEOTIDE SEQUENCE</scope>
    <source>
        <strain evidence="2">KEN1</strain>
    </source>
</reference>
<proteinExistence type="predicted"/>
<gene>
    <name evidence="2" type="ORF">Slati_4601300</name>
</gene>
<accession>A0AAW2S2Y3</accession>
<sequence length="67" mass="6630">MIGHLKGNSGSKGVLVVDPFDVEGEIEEIEVGVGFDCEVGMEVGGSRPAAGGGELGMGVLGGTGGRR</sequence>
<name>A0AAW2S2Y3_9LAMI</name>
<reference evidence="2" key="1">
    <citation type="submission" date="2020-06" db="EMBL/GenBank/DDBJ databases">
        <authorList>
            <person name="Li T."/>
            <person name="Hu X."/>
            <person name="Zhang T."/>
            <person name="Song X."/>
            <person name="Zhang H."/>
            <person name="Dai N."/>
            <person name="Sheng W."/>
            <person name="Hou X."/>
            <person name="Wei L."/>
        </authorList>
    </citation>
    <scope>NUCLEOTIDE SEQUENCE</scope>
    <source>
        <strain evidence="2">KEN1</strain>
        <tissue evidence="2">Leaf</tissue>
    </source>
</reference>
<dbReference type="AlphaFoldDB" id="A0AAW2S2Y3"/>
<protein>
    <submittedName>
        <fullName evidence="2">Uncharacterized protein</fullName>
    </submittedName>
</protein>
<evidence type="ECO:0000313" key="2">
    <source>
        <dbReference type="EMBL" id="KAL0386460.1"/>
    </source>
</evidence>
<feature type="compositionally biased region" description="Gly residues" evidence="1">
    <location>
        <begin position="50"/>
        <end position="67"/>
    </location>
</feature>
<comment type="caution">
    <text evidence="2">The sequence shown here is derived from an EMBL/GenBank/DDBJ whole genome shotgun (WGS) entry which is preliminary data.</text>
</comment>
<organism evidence="2">
    <name type="scientific">Sesamum latifolium</name>
    <dbReference type="NCBI Taxonomy" id="2727402"/>
    <lineage>
        <taxon>Eukaryota</taxon>
        <taxon>Viridiplantae</taxon>
        <taxon>Streptophyta</taxon>
        <taxon>Embryophyta</taxon>
        <taxon>Tracheophyta</taxon>
        <taxon>Spermatophyta</taxon>
        <taxon>Magnoliopsida</taxon>
        <taxon>eudicotyledons</taxon>
        <taxon>Gunneridae</taxon>
        <taxon>Pentapetalae</taxon>
        <taxon>asterids</taxon>
        <taxon>lamiids</taxon>
        <taxon>Lamiales</taxon>
        <taxon>Pedaliaceae</taxon>
        <taxon>Sesamum</taxon>
    </lineage>
</organism>
<evidence type="ECO:0000256" key="1">
    <source>
        <dbReference type="SAM" id="MobiDB-lite"/>
    </source>
</evidence>